<dbReference type="RefSeq" id="WP_026609096.1">
    <property type="nucleotide sequence ID" value="NZ_OX458333.1"/>
</dbReference>
<accession>A0ABM9I5E1</accession>
<reference evidence="1 2" key="1">
    <citation type="submission" date="2023-03" db="EMBL/GenBank/DDBJ databases">
        <authorList>
            <person name="Pearce D."/>
        </authorList>
    </citation>
    <scope>NUCLEOTIDE SEQUENCE [LARGE SCALE GENOMIC DNA]</scope>
    <source>
        <strain evidence="1">Msz</strain>
    </source>
</reference>
<proteinExistence type="predicted"/>
<protein>
    <submittedName>
        <fullName evidence="1">Uncharacterized protein</fullName>
    </submittedName>
</protein>
<gene>
    <name evidence="1" type="ORF">MSZNOR_3482</name>
</gene>
<dbReference type="EMBL" id="OX458333">
    <property type="protein sequence ID" value="CAI8903069.1"/>
    <property type="molecule type" value="Genomic_DNA"/>
</dbReference>
<keyword evidence="2" id="KW-1185">Reference proteome</keyword>
<sequence>MSFRRTDISLSDLHAICQTIVARWIDHVRRGGSVEFSYMMYRNQLQGFLVLAAGTAGEYIVKRAQNDLDAEYRRLKGLEGNSGN</sequence>
<dbReference type="Proteomes" id="UP001162030">
    <property type="component" value="Chromosome"/>
</dbReference>
<evidence type="ECO:0000313" key="1">
    <source>
        <dbReference type="EMBL" id="CAI8903069.1"/>
    </source>
</evidence>
<organism evidence="1 2">
    <name type="scientific">Methylocaldum szegediense</name>
    <dbReference type="NCBI Taxonomy" id="73780"/>
    <lineage>
        <taxon>Bacteria</taxon>
        <taxon>Pseudomonadati</taxon>
        <taxon>Pseudomonadota</taxon>
        <taxon>Gammaproteobacteria</taxon>
        <taxon>Methylococcales</taxon>
        <taxon>Methylococcaceae</taxon>
        <taxon>Methylocaldum</taxon>
    </lineage>
</organism>
<evidence type="ECO:0000313" key="2">
    <source>
        <dbReference type="Proteomes" id="UP001162030"/>
    </source>
</evidence>
<name>A0ABM9I5E1_9GAMM</name>